<dbReference type="InterPro" id="IPR004358">
    <property type="entry name" value="Sig_transdc_His_kin-like_C"/>
</dbReference>
<reference evidence="20 21" key="1">
    <citation type="submission" date="2019-03" db="EMBL/GenBank/DDBJ databases">
        <title>Jiella endophytica sp. nov., a novel endophytic bacterium isolated from root of Ficus microcarpa Linn. f.</title>
        <authorList>
            <person name="Tuo L."/>
        </authorList>
    </citation>
    <scope>NUCLEOTIDE SEQUENCE [LARGE SCALE GENOMIC DNA]</scope>
    <source>
        <strain evidence="20 21">CBS5Q-3</strain>
    </source>
</reference>
<keyword evidence="11" id="KW-0067">ATP-binding</keyword>
<comment type="caution">
    <text evidence="20">The sequence shown here is derived from an EMBL/GenBank/DDBJ whole genome shotgun (WGS) entry which is preliminary data.</text>
</comment>
<accession>A0A4Y8R8J3</accession>
<dbReference type="SMART" id="SM00387">
    <property type="entry name" value="HATPase_c"/>
    <property type="match status" value="1"/>
</dbReference>
<evidence type="ECO:0000256" key="14">
    <source>
        <dbReference type="ARBA" id="ARBA00023136"/>
    </source>
</evidence>
<keyword evidence="6" id="KW-0597">Phosphoprotein</keyword>
<evidence type="ECO:0000259" key="19">
    <source>
        <dbReference type="PROSITE" id="PS50109"/>
    </source>
</evidence>
<dbReference type="InterPro" id="IPR003594">
    <property type="entry name" value="HATPase_dom"/>
</dbReference>
<dbReference type="InterPro" id="IPR003661">
    <property type="entry name" value="HisK_dim/P_dom"/>
</dbReference>
<dbReference type="PANTHER" id="PTHR43065">
    <property type="entry name" value="SENSOR HISTIDINE KINASE"/>
    <property type="match status" value="1"/>
</dbReference>
<dbReference type="PANTHER" id="PTHR43065:SF46">
    <property type="entry name" value="C4-DICARBOXYLATE TRANSPORT SENSOR PROTEIN DCTB"/>
    <property type="match status" value="1"/>
</dbReference>
<evidence type="ECO:0000256" key="7">
    <source>
        <dbReference type="ARBA" id="ARBA00022679"/>
    </source>
</evidence>
<protein>
    <recommendedName>
        <fullName evidence="16">C4-dicarboxylate transport sensor protein DctB</fullName>
        <ecNumber evidence="3">2.7.13.3</ecNumber>
    </recommendedName>
</protein>
<dbReference type="AlphaFoldDB" id="A0A4Y8R8J3"/>
<dbReference type="Gene3D" id="3.30.565.10">
    <property type="entry name" value="Histidine kinase-like ATPase, C-terminal domain"/>
    <property type="match status" value="1"/>
</dbReference>
<feature type="domain" description="Histidine kinase" evidence="19">
    <location>
        <begin position="397"/>
        <end position="625"/>
    </location>
</feature>
<keyword evidence="7" id="KW-0808">Transferase</keyword>
<evidence type="ECO:0000256" key="1">
    <source>
        <dbReference type="ARBA" id="ARBA00000085"/>
    </source>
</evidence>
<dbReference type="SUPFAM" id="SSF47384">
    <property type="entry name" value="Homodimeric domain of signal transducing histidine kinase"/>
    <property type="match status" value="1"/>
</dbReference>
<gene>
    <name evidence="20" type="ORF">E3C22_22650</name>
</gene>
<dbReference type="InterPro" id="IPR036097">
    <property type="entry name" value="HisK_dim/P_sf"/>
</dbReference>
<feature type="transmembrane region" description="Helical" evidence="18">
    <location>
        <begin position="48"/>
        <end position="69"/>
    </location>
</feature>
<dbReference type="Pfam" id="PF00512">
    <property type="entry name" value="HisKA"/>
    <property type="match status" value="1"/>
</dbReference>
<keyword evidence="8 18" id="KW-0812">Transmembrane</keyword>
<evidence type="ECO:0000256" key="18">
    <source>
        <dbReference type="SAM" id="Phobius"/>
    </source>
</evidence>
<keyword evidence="5" id="KW-0997">Cell inner membrane</keyword>
<dbReference type="Gene3D" id="1.10.287.130">
    <property type="match status" value="1"/>
</dbReference>
<dbReference type="GO" id="GO:0005524">
    <property type="term" value="F:ATP binding"/>
    <property type="evidence" value="ECO:0007669"/>
    <property type="project" value="UniProtKB-KW"/>
</dbReference>
<keyword evidence="10 20" id="KW-0418">Kinase</keyword>
<dbReference type="InterPro" id="IPR036890">
    <property type="entry name" value="HATPase_C_sf"/>
</dbReference>
<evidence type="ECO:0000313" key="21">
    <source>
        <dbReference type="Proteomes" id="UP000298179"/>
    </source>
</evidence>
<evidence type="ECO:0000256" key="12">
    <source>
        <dbReference type="ARBA" id="ARBA00022989"/>
    </source>
</evidence>
<evidence type="ECO:0000256" key="4">
    <source>
        <dbReference type="ARBA" id="ARBA00022475"/>
    </source>
</evidence>
<dbReference type="FunFam" id="1.10.287.130:FF:000049">
    <property type="entry name" value="C4-dicarboxylate transport sensor protein DctB"/>
    <property type="match status" value="1"/>
</dbReference>
<keyword evidence="21" id="KW-1185">Reference proteome</keyword>
<keyword evidence="9" id="KW-0547">Nucleotide-binding</keyword>
<evidence type="ECO:0000256" key="11">
    <source>
        <dbReference type="ARBA" id="ARBA00022840"/>
    </source>
</evidence>
<dbReference type="Proteomes" id="UP000298179">
    <property type="component" value="Unassembled WGS sequence"/>
</dbReference>
<evidence type="ECO:0000256" key="9">
    <source>
        <dbReference type="ARBA" id="ARBA00022741"/>
    </source>
</evidence>
<name>A0A4Y8R8J3_9HYPH</name>
<evidence type="ECO:0000256" key="15">
    <source>
        <dbReference type="ARBA" id="ARBA00059004"/>
    </source>
</evidence>
<comment type="function">
    <text evidence="15">Member of the two-component regulatory system DctB/DctD involved in the transport of C4-dicarboxylates. DctB functions as a membrane-associated protein kinase that phosphorylates DctD in response to environmental signals.</text>
</comment>
<dbReference type="SUPFAM" id="SSF55874">
    <property type="entry name" value="ATPase domain of HSP90 chaperone/DNA topoisomerase II/histidine kinase"/>
    <property type="match status" value="1"/>
</dbReference>
<evidence type="ECO:0000256" key="8">
    <source>
        <dbReference type="ARBA" id="ARBA00022692"/>
    </source>
</evidence>
<organism evidence="20 21">
    <name type="scientific">Jiella endophytica</name>
    <dbReference type="NCBI Taxonomy" id="2558362"/>
    <lineage>
        <taxon>Bacteria</taxon>
        <taxon>Pseudomonadati</taxon>
        <taxon>Pseudomonadota</taxon>
        <taxon>Alphaproteobacteria</taxon>
        <taxon>Hyphomicrobiales</taxon>
        <taxon>Aurantimonadaceae</taxon>
        <taxon>Jiella</taxon>
    </lineage>
</organism>
<dbReference type="Gene3D" id="3.30.450.20">
    <property type="entry name" value="PAS domain"/>
    <property type="match status" value="1"/>
</dbReference>
<dbReference type="SMART" id="SM00388">
    <property type="entry name" value="HisKA"/>
    <property type="match status" value="1"/>
</dbReference>
<evidence type="ECO:0000313" key="20">
    <source>
        <dbReference type="EMBL" id="TFF17938.1"/>
    </source>
</evidence>
<dbReference type="PROSITE" id="PS50109">
    <property type="entry name" value="HIS_KIN"/>
    <property type="match status" value="1"/>
</dbReference>
<evidence type="ECO:0000256" key="6">
    <source>
        <dbReference type="ARBA" id="ARBA00022553"/>
    </source>
</evidence>
<evidence type="ECO:0000256" key="17">
    <source>
        <dbReference type="SAM" id="MobiDB-lite"/>
    </source>
</evidence>
<dbReference type="EMBL" id="SOZD01000012">
    <property type="protein sequence ID" value="TFF17938.1"/>
    <property type="molecule type" value="Genomic_DNA"/>
</dbReference>
<feature type="region of interest" description="Disordered" evidence="17">
    <location>
        <begin position="1"/>
        <end position="27"/>
    </location>
</feature>
<evidence type="ECO:0000256" key="2">
    <source>
        <dbReference type="ARBA" id="ARBA00004429"/>
    </source>
</evidence>
<feature type="compositionally biased region" description="Basic residues" evidence="17">
    <location>
        <begin position="1"/>
        <end position="10"/>
    </location>
</feature>
<keyword evidence="14 18" id="KW-0472">Membrane</keyword>
<dbReference type="PRINTS" id="PR00344">
    <property type="entry name" value="BCTRLSENSOR"/>
</dbReference>
<evidence type="ECO:0000256" key="5">
    <source>
        <dbReference type="ARBA" id="ARBA00022519"/>
    </source>
</evidence>
<dbReference type="EC" id="2.7.13.3" evidence="3"/>
<dbReference type="GO" id="GO:0005886">
    <property type="term" value="C:plasma membrane"/>
    <property type="evidence" value="ECO:0007669"/>
    <property type="project" value="UniProtKB-SubCell"/>
</dbReference>
<evidence type="ECO:0000256" key="3">
    <source>
        <dbReference type="ARBA" id="ARBA00012438"/>
    </source>
</evidence>
<dbReference type="InterPro" id="IPR017055">
    <property type="entry name" value="Sig_transdc_His_kinase_DctB"/>
</dbReference>
<comment type="subcellular location">
    <subcellularLocation>
        <location evidence="2">Cell inner membrane</location>
        <topology evidence="2">Multi-pass membrane protein</topology>
    </subcellularLocation>
</comment>
<dbReference type="GO" id="GO:0000155">
    <property type="term" value="F:phosphorelay sensor kinase activity"/>
    <property type="evidence" value="ECO:0007669"/>
    <property type="project" value="InterPro"/>
</dbReference>
<dbReference type="OrthoDB" id="7568856at2"/>
<keyword evidence="4" id="KW-1003">Cell membrane</keyword>
<evidence type="ECO:0000256" key="13">
    <source>
        <dbReference type="ARBA" id="ARBA00023012"/>
    </source>
</evidence>
<sequence length="638" mass="67869">MNNTHARRAGVQRDPAADQADRPAAAALPRPARLSGRRIRRRFAATRLVALAGLLLFAVLAVFLAGRFAERQALAEVHAGAVETLNVQIATLDGVLDKYRVLPPLLAQTAEFRQFFAGSGGAAQASSDIPDRAALRLATESVVGLSGALDLLLLDPAGEIFHSVRGRLRDGEGRLEDALAVARQGRLGRQSLVLADGERAYVFVAAVRPEFALEGFIAIVVGLENVEATWALSKNTITVTDRSGRIFLSNRRDWRMERPETVQALVARTGAPAPLDLSRSLPLLEWRIHVLADTSDVGAARLAGQTIAGLLALGLAGIAAVALRRRELSIIRERRDRALALRLERVVRDRTRALSRANLSLKGEVEERRLAEERLRQTQGELVQAAKLASLGQMAAALGHEFNQPLAAIRTYADNADRFLSRGRADMASGNLKRISAMTDRMAEMSKTLLAFARKPGTTLSPVALGPILDEAMILVRPRLRKAGIAFEVDPALRPVEVMGGRIRLAQVFVNLVNNAADAIAGTGKGAAGTDGGSQRPQGRIAIALHPGGAPGTVEIRVRDDGPGIAAAIGTDVFEPFVTTKASGEGIGIGLSIVRNILADFGGEIRLVETGPEGTTFAIVLASADTGQSALALSREGV</sequence>
<dbReference type="InterPro" id="IPR005467">
    <property type="entry name" value="His_kinase_dom"/>
</dbReference>
<evidence type="ECO:0000256" key="16">
    <source>
        <dbReference type="ARBA" id="ARBA00073143"/>
    </source>
</evidence>
<dbReference type="CDD" id="cd00082">
    <property type="entry name" value="HisKA"/>
    <property type="match status" value="1"/>
</dbReference>
<dbReference type="RefSeq" id="WP_134764165.1">
    <property type="nucleotide sequence ID" value="NZ_SOZD01000012.1"/>
</dbReference>
<comment type="catalytic activity">
    <reaction evidence="1">
        <text>ATP + protein L-histidine = ADP + protein N-phospho-L-histidine.</text>
        <dbReference type="EC" id="2.7.13.3"/>
    </reaction>
</comment>
<dbReference type="Pfam" id="PF02518">
    <property type="entry name" value="HATPase_c"/>
    <property type="match status" value="1"/>
</dbReference>
<keyword evidence="13" id="KW-0902">Two-component regulatory system</keyword>
<keyword evidence="12 18" id="KW-1133">Transmembrane helix</keyword>
<evidence type="ECO:0000256" key="10">
    <source>
        <dbReference type="ARBA" id="ARBA00022777"/>
    </source>
</evidence>
<dbReference type="PIRSF" id="PIRSF036431">
    <property type="entry name" value="STHK_DctB"/>
    <property type="match status" value="1"/>
</dbReference>
<proteinExistence type="predicted"/>